<dbReference type="PANTHER" id="PTHR33383">
    <property type="entry name" value="MEMBRANE PROTEIN INSERTION EFFICIENCY FACTOR-RELATED"/>
    <property type="match status" value="1"/>
</dbReference>
<dbReference type="HAMAP" id="MF_00386">
    <property type="entry name" value="UPF0161_YidD"/>
    <property type="match status" value="1"/>
</dbReference>
<reference evidence="1 2" key="1">
    <citation type="submission" date="2024-09" db="EMBL/GenBank/DDBJ databases">
        <title>Chromosome-scale assembly of Riccia fluitans.</title>
        <authorList>
            <person name="Paukszto L."/>
            <person name="Sawicki J."/>
            <person name="Karawczyk K."/>
            <person name="Piernik-Szablinska J."/>
            <person name="Szczecinska M."/>
            <person name="Mazdziarz M."/>
        </authorList>
    </citation>
    <scope>NUCLEOTIDE SEQUENCE [LARGE SCALE GENOMIC DNA]</scope>
    <source>
        <strain evidence="1">Rf_01</strain>
        <tissue evidence="1">Aerial parts of the thallus</tissue>
    </source>
</reference>
<dbReference type="NCBIfam" id="TIGR00278">
    <property type="entry name" value="membrane protein insertion efficiency factor YidD"/>
    <property type="match status" value="1"/>
</dbReference>
<protein>
    <recommendedName>
        <fullName evidence="3">Membrane protein insertion efficiency factor</fullName>
    </recommendedName>
</protein>
<organism evidence="1 2">
    <name type="scientific">Riccia fluitans</name>
    <dbReference type="NCBI Taxonomy" id="41844"/>
    <lineage>
        <taxon>Eukaryota</taxon>
        <taxon>Viridiplantae</taxon>
        <taxon>Streptophyta</taxon>
        <taxon>Embryophyta</taxon>
        <taxon>Marchantiophyta</taxon>
        <taxon>Marchantiopsida</taxon>
        <taxon>Marchantiidae</taxon>
        <taxon>Marchantiales</taxon>
        <taxon>Ricciaceae</taxon>
        <taxon>Riccia</taxon>
    </lineage>
</organism>
<evidence type="ECO:0000313" key="2">
    <source>
        <dbReference type="Proteomes" id="UP001605036"/>
    </source>
</evidence>
<gene>
    <name evidence="1" type="ORF">R1flu_021853</name>
</gene>
<name>A0ABD1ZQW9_9MARC</name>
<dbReference type="SMART" id="SM01234">
    <property type="entry name" value="Haemolytic"/>
    <property type="match status" value="1"/>
</dbReference>
<accession>A0ABD1ZQW9</accession>
<comment type="caution">
    <text evidence="1">The sequence shown here is derived from an EMBL/GenBank/DDBJ whole genome shotgun (WGS) entry which is preliminary data.</text>
</comment>
<evidence type="ECO:0008006" key="3">
    <source>
        <dbReference type="Google" id="ProtNLM"/>
    </source>
</evidence>
<dbReference type="AlphaFoldDB" id="A0ABD1ZQW9"/>
<proteinExistence type="inferred from homology"/>
<dbReference type="Proteomes" id="UP001605036">
    <property type="component" value="Unassembled WGS sequence"/>
</dbReference>
<keyword evidence="2" id="KW-1185">Reference proteome</keyword>
<sequence>MATSNSQVLLQGSLDFLNVAIHSPNGSRSSNELPLSWKNSKTLSASWKGLLRTSNSQNQHKWSHLSQKKEGLHPQLCLELSSSCCPSSTRSWHHPRGTYDVEQGCRERAMPYGLADESSQLVMVAGYAPLNGWSVGRMPRRRRHQRKIYTQVREFGIDCAITESTGSEGQLNVPVITLEGTFRRRKYSGLISVPVAVKFTKDDLPNGSLRDVCCCCSSNEHGEAKSADAVSEVTTTKDESVDNAGVQMALALLRFYKREISPYIPASCRYVPTCSEYAQQAYKRYGFVKGSILTAWRLARCNPLGSSGYDPPRWFGEERPPQE</sequence>
<dbReference type="EMBL" id="JBHFFA010000001">
    <property type="protein sequence ID" value="KAL2653725.1"/>
    <property type="molecule type" value="Genomic_DNA"/>
</dbReference>
<dbReference type="Pfam" id="PF01809">
    <property type="entry name" value="YidD"/>
    <property type="match status" value="1"/>
</dbReference>
<dbReference type="InterPro" id="IPR002696">
    <property type="entry name" value="Membr_insert_effic_factor_YidD"/>
</dbReference>
<dbReference type="PANTHER" id="PTHR33383:SF1">
    <property type="entry name" value="MEMBRANE PROTEIN INSERTION EFFICIENCY FACTOR-RELATED"/>
    <property type="match status" value="1"/>
</dbReference>
<evidence type="ECO:0000313" key="1">
    <source>
        <dbReference type="EMBL" id="KAL2653725.1"/>
    </source>
</evidence>